<organism evidence="14 15">
    <name type="scientific">Pseudogymnoascus verrucosus</name>
    <dbReference type="NCBI Taxonomy" id="342668"/>
    <lineage>
        <taxon>Eukaryota</taxon>
        <taxon>Fungi</taxon>
        <taxon>Dikarya</taxon>
        <taxon>Ascomycota</taxon>
        <taxon>Pezizomycotina</taxon>
        <taxon>Leotiomycetes</taxon>
        <taxon>Thelebolales</taxon>
        <taxon>Thelebolaceae</taxon>
        <taxon>Pseudogymnoascus</taxon>
    </lineage>
</organism>
<evidence type="ECO:0000256" key="11">
    <source>
        <dbReference type="ARBA" id="ARBA00048679"/>
    </source>
</evidence>
<dbReference type="OrthoDB" id="10252171at2759"/>
<dbReference type="PROSITE" id="PS00108">
    <property type="entry name" value="PROTEIN_KINASE_ST"/>
    <property type="match status" value="1"/>
</dbReference>
<name>A0A1B8GQE6_9PEZI</name>
<dbReference type="STRING" id="342668.A0A1B8GQE6"/>
<evidence type="ECO:0000259" key="13">
    <source>
        <dbReference type="PROSITE" id="PS50011"/>
    </source>
</evidence>
<dbReference type="GO" id="GO:0005776">
    <property type="term" value="C:autophagosome"/>
    <property type="evidence" value="ECO:0007669"/>
    <property type="project" value="TreeGrafter"/>
</dbReference>
<dbReference type="RefSeq" id="XP_018131792.1">
    <property type="nucleotide sequence ID" value="XM_018273165.2"/>
</dbReference>
<dbReference type="EC" id="2.7.11.1" evidence="2"/>
<keyword evidence="7" id="KW-0067">ATP-binding</keyword>
<evidence type="ECO:0000256" key="6">
    <source>
        <dbReference type="ARBA" id="ARBA00022777"/>
    </source>
</evidence>
<comment type="catalytic activity">
    <reaction evidence="11">
        <text>L-seryl-[protein] + ATP = O-phospho-L-seryl-[protein] + ADP + H(+)</text>
        <dbReference type="Rhea" id="RHEA:17989"/>
        <dbReference type="Rhea" id="RHEA-COMP:9863"/>
        <dbReference type="Rhea" id="RHEA-COMP:11604"/>
        <dbReference type="ChEBI" id="CHEBI:15378"/>
        <dbReference type="ChEBI" id="CHEBI:29999"/>
        <dbReference type="ChEBI" id="CHEBI:30616"/>
        <dbReference type="ChEBI" id="CHEBI:83421"/>
        <dbReference type="ChEBI" id="CHEBI:456216"/>
        <dbReference type="EC" id="2.7.11.1"/>
    </reaction>
</comment>
<evidence type="ECO:0000313" key="15">
    <source>
        <dbReference type="Proteomes" id="UP000091956"/>
    </source>
</evidence>
<protein>
    <recommendedName>
        <fullName evidence="2">non-specific serine/threonine protein kinase</fullName>
        <ecNumber evidence="2">2.7.11.1</ecNumber>
    </recommendedName>
    <alternativeName>
        <fullName evidence="9">Autophagy-related protein 1</fullName>
    </alternativeName>
</protein>
<dbReference type="GO" id="GO:0005829">
    <property type="term" value="C:cytosol"/>
    <property type="evidence" value="ECO:0007669"/>
    <property type="project" value="TreeGrafter"/>
</dbReference>
<feature type="compositionally biased region" description="Basic and acidic residues" evidence="12">
    <location>
        <begin position="673"/>
        <end position="682"/>
    </location>
</feature>
<evidence type="ECO:0000256" key="1">
    <source>
        <dbReference type="ARBA" id="ARBA00004623"/>
    </source>
</evidence>
<dbReference type="GO" id="GO:0005524">
    <property type="term" value="F:ATP binding"/>
    <property type="evidence" value="ECO:0007669"/>
    <property type="project" value="UniProtKB-KW"/>
</dbReference>
<keyword evidence="15" id="KW-1185">Reference proteome</keyword>
<dbReference type="InterPro" id="IPR045269">
    <property type="entry name" value="Atg1-like"/>
</dbReference>
<feature type="domain" description="Protein kinase" evidence="13">
    <location>
        <begin position="49"/>
        <end position="315"/>
    </location>
</feature>
<comment type="catalytic activity">
    <reaction evidence="10">
        <text>L-threonyl-[protein] + ATP = O-phospho-L-threonyl-[protein] + ADP + H(+)</text>
        <dbReference type="Rhea" id="RHEA:46608"/>
        <dbReference type="Rhea" id="RHEA-COMP:11060"/>
        <dbReference type="Rhea" id="RHEA-COMP:11605"/>
        <dbReference type="ChEBI" id="CHEBI:15378"/>
        <dbReference type="ChEBI" id="CHEBI:30013"/>
        <dbReference type="ChEBI" id="CHEBI:30616"/>
        <dbReference type="ChEBI" id="CHEBI:61977"/>
        <dbReference type="ChEBI" id="CHEBI:456216"/>
        <dbReference type="EC" id="2.7.11.1"/>
    </reaction>
</comment>
<dbReference type="InterPro" id="IPR011009">
    <property type="entry name" value="Kinase-like_dom_sf"/>
</dbReference>
<reference evidence="15" key="2">
    <citation type="journal article" date="2018" name="Nat. Commun.">
        <title>Extreme sensitivity to ultraviolet light in the fungal pathogen causing white-nose syndrome of bats.</title>
        <authorList>
            <person name="Palmer J.M."/>
            <person name="Drees K.P."/>
            <person name="Foster J.T."/>
            <person name="Lindner D.L."/>
        </authorList>
    </citation>
    <scope>NUCLEOTIDE SEQUENCE [LARGE SCALE GENOMIC DNA]</scope>
    <source>
        <strain evidence="15">UAMH 10579</strain>
    </source>
</reference>
<dbReference type="PANTHER" id="PTHR24348">
    <property type="entry name" value="SERINE/THREONINE-PROTEIN KINASE UNC-51-RELATED"/>
    <property type="match status" value="1"/>
</dbReference>
<feature type="region of interest" description="Disordered" evidence="12">
    <location>
        <begin position="669"/>
        <end position="690"/>
    </location>
</feature>
<dbReference type="GO" id="GO:0034045">
    <property type="term" value="C:phagophore assembly site membrane"/>
    <property type="evidence" value="ECO:0007669"/>
    <property type="project" value="UniProtKB-SubCell"/>
</dbReference>
<sequence length="789" mass="87056">MSSHLSHLSQFDHTKINAQVIREANLVVETHLVSDLVSGQRRVPKQKVWRVERIIGKGAFGEIRLEVLMEGSEQRAVKRLWTSGSTLKREYQRELEALVEFSKLKYKEAAVFVEFLGWFEDSDSVYLAMEYIPLGDLEHNVPSRPGQLVEPEIRLITFQILEGLKIMHSESFVHRDLKPKNVLVCRTGPQWWVKLADFGLTKRRTEETAYRTQTGTESYMAPEILDYVPREDPHKSAYTTAVDLWALGCIVYRLGSGVVPFPPGPSLYKFCENPSGFLYQSLQLDQSGIEFIQSLLAPIPRDRLNAQQALDHPWMQIGLNLNSTSGLVPFSDYGQRTTWESTLNTEGYDTVTHAGLQSISATQSISSHGSPSSLRPIPLHTTKETSQPSLAAGIATSNHLDGTNIDESLDNSTQRIVADLAPPLYADGYVQSDKSTFKTFTRDMPVKEGQVDEHISSPKFAESIEKVWKESERFLQENSPRQTWANVAATGLTPPQMSERPNSNLGQPRTPSIPASVIHQTPQAKAVAPRSPFQRTTPRSAAIIIRNPEGDIVKLPSAKPLGDAGHGLNRPDIYRSATSTHASEAPVNTVSGGLIVKPSALIAPTVSQVTSHGRSNSYGAPEKSNAGIEDAPLSKSAKRKAKKAKELYENSTAKLPVVEVNPFTVLGPVSDLPTKDTPERNENPLGTADTGAKTKASLTAFEKFKLHIKQEAEATRLEKARKAREVKLGDLIAFSKSFNLHAPIPGDLLPILTKDPAKQRQIQAKALKDTKPLLASYEPTLEDAKRSVG</sequence>
<evidence type="ECO:0000256" key="12">
    <source>
        <dbReference type="SAM" id="MobiDB-lite"/>
    </source>
</evidence>
<dbReference type="PANTHER" id="PTHR24348:SF22">
    <property type="entry name" value="NON-SPECIFIC SERINE_THREONINE PROTEIN KINASE"/>
    <property type="match status" value="1"/>
</dbReference>
<keyword evidence="4" id="KW-0808">Transferase</keyword>
<dbReference type="Pfam" id="PF00069">
    <property type="entry name" value="Pkinase"/>
    <property type="match status" value="1"/>
</dbReference>
<dbReference type="InterPro" id="IPR000719">
    <property type="entry name" value="Prot_kinase_dom"/>
</dbReference>
<keyword evidence="8" id="KW-0072">Autophagy</keyword>
<dbReference type="PROSITE" id="PS50011">
    <property type="entry name" value="PROTEIN_KINASE_DOM"/>
    <property type="match status" value="1"/>
</dbReference>
<dbReference type="Proteomes" id="UP000091956">
    <property type="component" value="Unassembled WGS sequence"/>
</dbReference>
<dbReference type="InterPro" id="IPR008271">
    <property type="entry name" value="Ser/Thr_kinase_AS"/>
</dbReference>
<dbReference type="GO" id="GO:0010506">
    <property type="term" value="P:regulation of autophagy"/>
    <property type="evidence" value="ECO:0007669"/>
    <property type="project" value="InterPro"/>
</dbReference>
<dbReference type="GO" id="GO:0004674">
    <property type="term" value="F:protein serine/threonine kinase activity"/>
    <property type="evidence" value="ECO:0007669"/>
    <property type="project" value="UniProtKB-KW"/>
</dbReference>
<dbReference type="GeneID" id="28837066"/>
<evidence type="ECO:0000313" key="14">
    <source>
        <dbReference type="EMBL" id="OBT98059.1"/>
    </source>
</evidence>
<keyword evidence="6" id="KW-0418">Kinase</keyword>
<keyword evidence="5" id="KW-0547">Nucleotide-binding</keyword>
<feature type="compositionally biased region" description="Polar residues" evidence="12">
    <location>
        <begin position="607"/>
        <end position="618"/>
    </location>
</feature>
<evidence type="ECO:0000256" key="5">
    <source>
        <dbReference type="ARBA" id="ARBA00022741"/>
    </source>
</evidence>
<evidence type="ECO:0000256" key="7">
    <source>
        <dbReference type="ARBA" id="ARBA00022840"/>
    </source>
</evidence>
<comment type="subcellular location">
    <subcellularLocation>
        <location evidence="1">Preautophagosomal structure membrane</location>
        <topology evidence="1">Peripheral membrane protein</topology>
    </subcellularLocation>
</comment>
<feature type="region of interest" description="Disordered" evidence="12">
    <location>
        <begin position="362"/>
        <end position="389"/>
    </location>
</feature>
<evidence type="ECO:0000256" key="10">
    <source>
        <dbReference type="ARBA" id="ARBA00047899"/>
    </source>
</evidence>
<feature type="compositionally biased region" description="Polar residues" evidence="12">
    <location>
        <begin position="362"/>
        <end position="373"/>
    </location>
</feature>
<dbReference type="SMART" id="SM00220">
    <property type="entry name" value="S_TKc"/>
    <property type="match status" value="1"/>
</dbReference>
<dbReference type="Gene3D" id="1.10.510.10">
    <property type="entry name" value="Transferase(Phosphotransferase) domain 1"/>
    <property type="match status" value="1"/>
</dbReference>
<accession>A0A1B8GQE6</accession>
<keyword evidence="3" id="KW-0723">Serine/threonine-protein kinase</keyword>
<dbReference type="AlphaFoldDB" id="A0A1B8GQE6"/>
<dbReference type="EMBL" id="KV460218">
    <property type="protein sequence ID" value="OBT98059.1"/>
    <property type="molecule type" value="Genomic_DNA"/>
</dbReference>
<dbReference type="SUPFAM" id="SSF56112">
    <property type="entry name" value="Protein kinase-like (PK-like)"/>
    <property type="match status" value="1"/>
</dbReference>
<evidence type="ECO:0000256" key="4">
    <source>
        <dbReference type="ARBA" id="ARBA00022679"/>
    </source>
</evidence>
<proteinExistence type="predicted"/>
<dbReference type="GO" id="GO:0000045">
    <property type="term" value="P:autophagosome assembly"/>
    <property type="evidence" value="ECO:0007669"/>
    <property type="project" value="TreeGrafter"/>
</dbReference>
<evidence type="ECO:0000256" key="8">
    <source>
        <dbReference type="ARBA" id="ARBA00023006"/>
    </source>
</evidence>
<evidence type="ECO:0000256" key="2">
    <source>
        <dbReference type="ARBA" id="ARBA00012513"/>
    </source>
</evidence>
<reference evidence="14 15" key="1">
    <citation type="submission" date="2016-03" db="EMBL/GenBank/DDBJ databases">
        <title>Comparative genomics of Pseudogymnoascus destructans, the fungus causing white-nose syndrome of bats.</title>
        <authorList>
            <person name="Palmer J.M."/>
            <person name="Drees K.P."/>
            <person name="Foster J.T."/>
            <person name="Lindner D.L."/>
        </authorList>
    </citation>
    <scope>NUCLEOTIDE SEQUENCE [LARGE SCALE GENOMIC DNA]</scope>
    <source>
        <strain evidence="14 15">UAMH 10579</strain>
    </source>
</reference>
<gene>
    <name evidence="14" type="ORF">VE01_03680</name>
</gene>
<feature type="region of interest" description="Disordered" evidence="12">
    <location>
        <begin position="607"/>
        <end position="637"/>
    </location>
</feature>
<evidence type="ECO:0000256" key="3">
    <source>
        <dbReference type="ARBA" id="ARBA00022527"/>
    </source>
</evidence>
<evidence type="ECO:0000256" key="9">
    <source>
        <dbReference type="ARBA" id="ARBA00030237"/>
    </source>
</evidence>